<dbReference type="PANTHER" id="PTHR23135:SF7">
    <property type="entry name" value="LIPID II ISOGLUTAMINYL SYNTHASE (GLUTAMINE-HYDROLYZING) SUBUNIT MURT"/>
    <property type="match status" value="1"/>
</dbReference>
<dbReference type="InterPro" id="IPR013221">
    <property type="entry name" value="Mur_ligase_cen"/>
</dbReference>
<dbReference type="AlphaFoldDB" id="A0A6J6GN83"/>
<keyword evidence="2" id="KW-0547">Nucleotide-binding</keyword>
<dbReference type="GO" id="GO:0005524">
    <property type="term" value="F:ATP binding"/>
    <property type="evidence" value="ECO:0007669"/>
    <property type="project" value="UniProtKB-KW"/>
</dbReference>
<name>A0A6J6GN83_9ZZZZ</name>
<dbReference type="GO" id="GO:0004326">
    <property type="term" value="F:tetrahydrofolylpolyglutamate synthase activity"/>
    <property type="evidence" value="ECO:0007669"/>
    <property type="project" value="InterPro"/>
</dbReference>
<proteinExistence type="predicted"/>
<dbReference type="SUPFAM" id="SSF53623">
    <property type="entry name" value="MurD-like peptide ligases, catalytic domain"/>
    <property type="match status" value="1"/>
</dbReference>
<keyword evidence="1" id="KW-0436">Ligase</keyword>
<dbReference type="Gene3D" id="3.40.1190.10">
    <property type="entry name" value="Mur-like, catalytic domain"/>
    <property type="match status" value="1"/>
</dbReference>
<evidence type="ECO:0000256" key="1">
    <source>
        <dbReference type="ARBA" id="ARBA00022598"/>
    </source>
</evidence>
<sequence length="373" mass="40276">MRLKISILIAKLAGWLSKSILRKSGETIPGRVLLALYPQAISELSKKRKIICVSGTNGKTSTTKALVTIISKLGTVTTSPSGSNLDRGVATALMSKSEYAVLEVDELHLSRIIAEAKPKAVLLLNLTRDQLHRMHEVKRVADRWAISASSAPETLFIGDIDDPFVARALASAAQSLKISFGGRKHLDGAVCPSCGIYLKWSGNNYKCSCGLTNTNPDELFESGSAAFRNATLANTVGKLFGGKPLAIAEKSLERSVDRDYQGVKANLRLTKNPASWTEALHSVVGDDVVLIVNSREVDGIDTSWLWDISFAQLAGKRVIVCGERGLDIAYRLHVEGIEAELTSNFEGAISKFPKGSSVHVLAAYTAFHELINS</sequence>
<organism evidence="6">
    <name type="scientific">freshwater metagenome</name>
    <dbReference type="NCBI Taxonomy" id="449393"/>
    <lineage>
        <taxon>unclassified sequences</taxon>
        <taxon>metagenomes</taxon>
        <taxon>ecological metagenomes</taxon>
    </lineage>
</organism>
<evidence type="ECO:0000259" key="4">
    <source>
        <dbReference type="Pfam" id="PF08245"/>
    </source>
</evidence>
<evidence type="ECO:0000256" key="3">
    <source>
        <dbReference type="ARBA" id="ARBA00022840"/>
    </source>
</evidence>
<dbReference type="InterPro" id="IPR036565">
    <property type="entry name" value="Mur-like_cat_sf"/>
</dbReference>
<reference evidence="6" key="1">
    <citation type="submission" date="2020-05" db="EMBL/GenBank/DDBJ databases">
        <authorList>
            <person name="Chiriac C."/>
            <person name="Salcher M."/>
            <person name="Ghai R."/>
            <person name="Kavagutti S V."/>
        </authorList>
    </citation>
    <scope>NUCLEOTIDE SEQUENCE</scope>
</reference>
<gene>
    <name evidence="6" type="ORF">UFOPK1842_00202</name>
</gene>
<dbReference type="EMBL" id="CAEZUQ010000013">
    <property type="protein sequence ID" value="CAB4601660.1"/>
    <property type="molecule type" value="Genomic_DNA"/>
</dbReference>
<evidence type="ECO:0000259" key="5">
    <source>
        <dbReference type="Pfam" id="PF08353"/>
    </source>
</evidence>
<evidence type="ECO:0000313" key="6">
    <source>
        <dbReference type="EMBL" id="CAB4601660.1"/>
    </source>
</evidence>
<dbReference type="Pfam" id="PF08245">
    <property type="entry name" value="Mur_ligase_M"/>
    <property type="match status" value="1"/>
</dbReference>
<dbReference type="PROSITE" id="PS01011">
    <property type="entry name" value="FOLYLPOLYGLU_SYNT_1"/>
    <property type="match status" value="1"/>
</dbReference>
<accession>A0A6J6GN83</accession>
<feature type="domain" description="Mur ligase central" evidence="4">
    <location>
        <begin position="53"/>
        <end position="186"/>
    </location>
</feature>
<dbReference type="PANTHER" id="PTHR23135">
    <property type="entry name" value="MUR LIGASE FAMILY MEMBER"/>
    <property type="match status" value="1"/>
</dbReference>
<feature type="domain" description="Lipid II isoglutaminyl synthase (glutamine-hydrolyzing) subunit MurT C-terminal" evidence="5">
    <location>
        <begin position="269"/>
        <end position="367"/>
    </location>
</feature>
<dbReference type="InterPro" id="IPR018109">
    <property type="entry name" value="Folylpolyglutamate_synth_CS"/>
</dbReference>
<dbReference type="Pfam" id="PF08353">
    <property type="entry name" value="MurT_C"/>
    <property type="match status" value="1"/>
</dbReference>
<keyword evidence="3" id="KW-0067">ATP-binding</keyword>
<evidence type="ECO:0000256" key="2">
    <source>
        <dbReference type="ARBA" id="ARBA00022741"/>
    </source>
</evidence>
<dbReference type="InterPro" id="IPR013564">
    <property type="entry name" value="MurT_C"/>
</dbReference>
<protein>
    <submittedName>
        <fullName evidence="6">Unannotated protein</fullName>
    </submittedName>
</protein>